<dbReference type="EMBL" id="CABFNO020001473">
    <property type="protein sequence ID" value="CAG9990620.1"/>
    <property type="molecule type" value="Genomic_DNA"/>
</dbReference>
<feature type="domain" description="Amidase" evidence="4">
    <location>
        <begin position="74"/>
        <end position="532"/>
    </location>
</feature>
<keyword evidence="2" id="KW-0378">Hydrolase</keyword>
<dbReference type="Pfam" id="PF01425">
    <property type="entry name" value="Amidase"/>
    <property type="match status" value="1"/>
</dbReference>
<comment type="caution">
    <text evidence="5">The sequence shown here is derived from an EMBL/GenBank/DDBJ whole genome shotgun (WGS) entry which is preliminary data.</text>
</comment>
<dbReference type="Proteomes" id="UP000754883">
    <property type="component" value="Unassembled WGS sequence"/>
</dbReference>
<feature type="active site" description="Charge relay system" evidence="3">
    <location>
        <position position="129"/>
    </location>
</feature>
<dbReference type="AlphaFoldDB" id="A0A9N9UH34"/>
<dbReference type="SUPFAM" id="SSF75304">
    <property type="entry name" value="Amidase signature (AS) enzymes"/>
    <property type="match status" value="1"/>
</dbReference>
<gene>
    <name evidence="5" type="ORF">CBYS24578_00013924</name>
</gene>
<name>A0A9N9UH34_9HYPO</name>
<dbReference type="InterPro" id="IPR036928">
    <property type="entry name" value="AS_sf"/>
</dbReference>
<reference evidence="5" key="1">
    <citation type="submission" date="2021-10" db="EMBL/GenBank/DDBJ databases">
        <authorList>
            <person name="Piombo E."/>
        </authorList>
    </citation>
    <scope>NUCLEOTIDE SEQUENCE</scope>
</reference>
<evidence type="ECO:0000313" key="5">
    <source>
        <dbReference type="EMBL" id="CAG9990620.1"/>
    </source>
</evidence>
<feature type="active site" description="Charge relay system" evidence="3">
    <location>
        <position position="204"/>
    </location>
</feature>
<evidence type="ECO:0000259" key="4">
    <source>
        <dbReference type="Pfam" id="PF01425"/>
    </source>
</evidence>
<evidence type="ECO:0000256" key="3">
    <source>
        <dbReference type="PIRSR" id="PIRSR001221-1"/>
    </source>
</evidence>
<proteinExistence type="inferred from homology"/>
<dbReference type="PIRSF" id="PIRSF001221">
    <property type="entry name" value="Amidase_fungi"/>
    <property type="match status" value="1"/>
</dbReference>
<dbReference type="Gene3D" id="3.90.1300.10">
    <property type="entry name" value="Amidase signature (AS) domain"/>
    <property type="match status" value="1"/>
</dbReference>
<dbReference type="GO" id="GO:0016787">
    <property type="term" value="F:hydrolase activity"/>
    <property type="evidence" value="ECO:0007669"/>
    <property type="project" value="UniProtKB-KW"/>
</dbReference>
<protein>
    <recommendedName>
        <fullName evidence="4">Amidase domain-containing protein</fullName>
    </recommendedName>
</protein>
<dbReference type="OrthoDB" id="6428749at2759"/>
<evidence type="ECO:0000256" key="2">
    <source>
        <dbReference type="ARBA" id="ARBA00022801"/>
    </source>
</evidence>
<dbReference type="InterPro" id="IPR023631">
    <property type="entry name" value="Amidase_dom"/>
</dbReference>
<keyword evidence="6" id="KW-1185">Reference proteome</keyword>
<feature type="active site" description="Acyl-ester intermediate" evidence="3">
    <location>
        <position position="228"/>
    </location>
</feature>
<comment type="similarity">
    <text evidence="1">Belongs to the amidase family.</text>
</comment>
<dbReference type="PANTHER" id="PTHR46072">
    <property type="entry name" value="AMIDASE-RELATED-RELATED"/>
    <property type="match status" value="1"/>
</dbReference>
<sequence>MSWEPAAREVREALESAIPLKWKLPRGFKTNSKDVTRVPLECGILSEEEIRITELDASSLVSKLSTGKLSAAAVTEAFCARAAIAHQLVNCLAVFFPDQARKRAAELDEHFKRTGKPIGPLHGVPIALKDTFDVPGYPTTWGYAASWKKKANRESAIVTVLREAGAVFYCKTTMPQTGMLLETVSNLFGRTLNPFNPAFGSGGSSGGDGALVAMKGSPFAPSTDIGGSIRAPAAFNGLYGIRPSADRIPKRSMKSVESGQLNIRVSCGPVCHSTSDLKLMTKVVTNWPSARYDTASMPLPWREVDESGQKLSFGLWEFDGAVMPHPPILRALRESAEKLRKAGHEVINIKIPIDFWEASEVYMRLYYQCGIEDSTKLLAEAGETMMPAAQKMCDIYGIKNESISAREVIKLVQAQNRYREILSDFWDATKTSTGRPMDGILCPVSSVAGYPHDFLPYWGYTCFLNLVDYPSTVLPVKDIKINAGDDPKYLSYQPQNNPFDTENRDIYDPDLWSSQPVTIQIVARPFDDEELLSVTEVADRVINPAQKPML</sequence>
<accession>A0A9N9UH34</accession>
<evidence type="ECO:0000256" key="1">
    <source>
        <dbReference type="ARBA" id="ARBA00009199"/>
    </source>
</evidence>
<organism evidence="5 6">
    <name type="scientific">Clonostachys byssicola</name>
    <dbReference type="NCBI Taxonomy" id="160290"/>
    <lineage>
        <taxon>Eukaryota</taxon>
        <taxon>Fungi</taxon>
        <taxon>Dikarya</taxon>
        <taxon>Ascomycota</taxon>
        <taxon>Pezizomycotina</taxon>
        <taxon>Sordariomycetes</taxon>
        <taxon>Hypocreomycetidae</taxon>
        <taxon>Hypocreales</taxon>
        <taxon>Bionectriaceae</taxon>
        <taxon>Clonostachys</taxon>
    </lineage>
</organism>
<evidence type="ECO:0000313" key="6">
    <source>
        <dbReference type="Proteomes" id="UP000754883"/>
    </source>
</evidence>